<dbReference type="Proteomes" id="UP001418222">
    <property type="component" value="Unassembled WGS sequence"/>
</dbReference>
<dbReference type="AlphaFoldDB" id="A0AAP0BVU0"/>
<accession>A0AAP0BVU0</accession>
<evidence type="ECO:0000313" key="1">
    <source>
        <dbReference type="EMBL" id="KAK8951768.1"/>
    </source>
</evidence>
<protein>
    <submittedName>
        <fullName evidence="1">Uncharacterized protein</fullName>
    </submittedName>
</protein>
<gene>
    <name evidence="1" type="ORF">KSP39_PZI003179</name>
</gene>
<evidence type="ECO:0000313" key="2">
    <source>
        <dbReference type="Proteomes" id="UP001418222"/>
    </source>
</evidence>
<sequence length="76" mass="8715">MPPPRPPTQSPVFVVVQALSTAPDRRWRTKLFSDPMKFPVSLSLPFSSFQFLRSDSITFRPVRLEHVLLCFLGLMP</sequence>
<name>A0AAP0BVU0_9ASPA</name>
<dbReference type="EMBL" id="JBBWWQ010000003">
    <property type="protein sequence ID" value="KAK8951768.1"/>
    <property type="molecule type" value="Genomic_DNA"/>
</dbReference>
<proteinExistence type="predicted"/>
<organism evidence="1 2">
    <name type="scientific">Platanthera zijinensis</name>
    <dbReference type="NCBI Taxonomy" id="2320716"/>
    <lineage>
        <taxon>Eukaryota</taxon>
        <taxon>Viridiplantae</taxon>
        <taxon>Streptophyta</taxon>
        <taxon>Embryophyta</taxon>
        <taxon>Tracheophyta</taxon>
        <taxon>Spermatophyta</taxon>
        <taxon>Magnoliopsida</taxon>
        <taxon>Liliopsida</taxon>
        <taxon>Asparagales</taxon>
        <taxon>Orchidaceae</taxon>
        <taxon>Orchidoideae</taxon>
        <taxon>Orchideae</taxon>
        <taxon>Orchidinae</taxon>
        <taxon>Platanthera</taxon>
    </lineage>
</organism>
<reference evidence="1 2" key="1">
    <citation type="journal article" date="2022" name="Nat. Plants">
        <title>Genomes of leafy and leafless Platanthera orchids illuminate the evolution of mycoheterotrophy.</title>
        <authorList>
            <person name="Li M.H."/>
            <person name="Liu K.W."/>
            <person name="Li Z."/>
            <person name="Lu H.C."/>
            <person name="Ye Q.L."/>
            <person name="Zhang D."/>
            <person name="Wang J.Y."/>
            <person name="Li Y.F."/>
            <person name="Zhong Z.M."/>
            <person name="Liu X."/>
            <person name="Yu X."/>
            <person name="Liu D.K."/>
            <person name="Tu X.D."/>
            <person name="Liu B."/>
            <person name="Hao Y."/>
            <person name="Liao X.Y."/>
            <person name="Jiang Y.T."/>
            <person name="Sun W.H."/>
            <person name="Chen J."/>
            <person name="Chen Y.Q."/>
            <person name="Ai Y."/>
            <person name="Zhai J.W."/>
            <person name="Wu S.S."/>
            <person name="Zhou Z."/>
            <person name="Hsiao Y.Y."/>
            <person name="Wu W.L."/>
            <person name="Chen Y.Y."/>
            <person name="Lin Y.F."/>
            <person name="Hsu J.L."/>
            <person name="Li C.Y."/>
            <person name="Wang Z.W."/>
            <person name="Zhao X."/>
            <person name="Zhong W.Y."/>
            <person name="Ma X.K."/>
            <person name="Ma L."/>
            <person name="Huang J."/>
            <person name="Chen G.Z."/>
            <person name="Huang M.Z."/>
            <person name="Huang L."/>
            <person name="Peng D.H."/>
            <person name="Luo Y.B."/>
            <person name="Zou S.Q."/>
            <person name="Chen S.P."/>
            <person name="Lan S."/>
            <person name="Tsai W.C."/>
            <person name="Van de Peer Y."/>
            <person name="Liu Z.J."/>
        </authorList>
    </citation>
    <scope>NUCLEOTIDE SEQUENCE [LARGE SCALE GENOMIC DNA]</scope>
    <source>
        <strain evidence="1">Lor287</strain>
    </source>
</reference>
<keyword evidence="2" id="KW-1185">Reference proteome</keyword>
<comment type="caution">
    <text evidence="1">The sequence shown here is derived from an EMBL/GenBank/DDBJ whole genome shotgun (WGS) entry which is preliminary data.</text>
</comment>